<organism evidence="8">
    <name type="scientific">Vitrella brassicaformis</name>
    <dbReference type="NCBI Taxonomy" id="1169539"/>
    <lineage>
        <taxon>Eukaryota</taxon>
        <taxon>Sar</taxon>
        <taxon>Alveolata</taxon>
        <taxon>Colpodellida</taxon>
        <taxon>Vitrellaceae</taxon>
        <taxon>Vitrella</taxon>
    </lineage>
</organism>
<dbReference type="GO" id="GO:0005829">
    <property type="term" value="C:cytosol"/>
    <property type="evidence" value="ECO:0007669"/>
    <property type="project" value="TreeGrafter"/>
</dbReference>
<dbReference type="Gene3D" id="3.40.50.1820">
    <property type="entry name" value="alpha/beta hydrolase"/>
    <property type="match status" value="1"/>
</dbReference>
<evidence type="ECO:0000256" key="7">
    <source>
        <dbReference type="RuleBase" id="RU363068"/>
    </source>
</evidence>
<feature type="active site" description="Charge relay system" evidence="6">
    <location>
        <position position="226"/>
    </location>
</feature>
<evidence type="ECO:0000256" key="2">
    <source>
        <dbReference type="ARBA" id="ARBA00012479"/>
    </source>
</evidence>
<evidence type="ECO:0000256" key="5">
    <source>
        <dbReference type="ARBA" id="ARBA00022801"/>
    </source>
</evidence>
<sequence length="281" mass="30748">METYKKIRCCGGWVHRCKHVSKVLGNLEMNFTVFTPAAAAAGSPVPQIYWLSGLTCTDENFTTKAAAFKKASECGVALVIPDTSPRGAKIPGEDDSYDFGSGAGFYLNATAAPWSKNYHMYDYIVSELPALVNGNFPVKPDKVAIMGHSMGGHGALTIALKNPDKYKSASAFSPICNPINCPWGQKAFKGYLGDDTDAWKMYDAVELVKGYSGPDLHLLVDQGDADEFLQEQLKPEALQAACLATKGLSLTLRMQEGYDHSYFFISTFIDDHIQHHAHHLN</sequence>
<dbReference type="PANTHER" id="PTHR10061:SF0">
    <property type="entry name" value="S-FORMYLGLUTATHIONE HYDROLASE"/>
    <property type="match status" value="1"/>
</dbReference>
<evidence type="ECO:0000256" key="1">
    <source>
        <dbReference type="ARBA" id="ARBA00005622"/>
    </source>
</evidence>
<dbReference type="GO" id="GO:0052689">
    <property type="term" value="F:carboxylic ester hydrolase activity"/>
    <property type="evidence" value="ECO:0007669"/>
    <property type="project" value="UniProtKB-KW"/>
</dbReference>
<dbReference type="SUPFAM" id="SSF53474">
    <property type="entry name" value="alpha/beta-Hydrolases"/>
    <property type="match status" value="1"/>
</dbReference>
<dbReference type="InterPro" id="IPR014186">
    <property type="entry name" value="S-formylglutathione_hydrol"/>
</dbReference>
<dbReference type="GO" id="GO:0018738">
    <property type="term" value="F:S-formylglutathione hydrolase activity"/>
    <property type="evidence" value="ECO:0007669"/>
    <property type="project" value="UniProtKB-EC"/>
</dbReference>
<evidence type="ECO:0000256" key="3">
    <source>
        <dbReference type="ARBA" id="ARBA00016774"/>
    </source>
</evidence>
<dbReference type="EC" id="3.1.2.12" evidence="2 7"/>
<keyword evidence="7" id="KW-0963">Cytoplasm</keyword>
<comment type="similarity">
    <text evidence="1 7">Belongs to the esterase D family.</text>
</comment>
<comment type="subcellular location">
    <subcellularLocation>
        <location evidence="7">Cytoplasm</location>
    </subcellularLocation>
</comment>
<keyword evidence="4 7" id="KW-0719">Serine esterase</keyword>
<feature type="active site" description="Charge relay system" evidence="6">
    <location>
        <position position="149"/>
    </location>
</feature>
<evidence type="ECO:0000256" key="4">
    <source>
        <dbReference type="ARBA" id="ARBA00022487"/>
    </source>
</evidence>
<dbReference type="Pfam" id="PF00756">
    <property type="entry name" value="Esterase"/>
    <property type="match status" value="1"/>
</dbReference>
<dbReference type="InterPro" id="IPR000801">
    <property type="entry name" value="Esterase-like"/>
</dbReference>
<dbReference type="PANTHER" id="PTHR10061">
    <property type="entry name" value="S-FORMYLGLUTATHIONE HYDROLASE"/>
    <property type="match status" value="1"/>
</dbReference>
<evidence type="ECO:0000313" key="8">
    <source>
        <dbReference type="EMBL" id="CAD9055446.1"/>
    </source>
</evidence>
<dbReference type="AlphaFoldDB" id="A0A7S1JV56"/>
<dbReference type="FunFam" id="3.40.50.1820:FF:000002">
    <property type="entry name" value="S-formylglutathione hydrolase"/>
    <property type="match status" value="1"/>
</dbReference>
<dbReference type="EMBL" id="HBGB01018156">
    <property type="protein sequence ID" value="CAD9055446.1"/>
    <property type="molecule type" value="Transcribed_RNA"/>
</dbReference>
<keyword evidence="5 7" id="KW-0378">Hydrolase</keyword>
<dbReference type="GO" id="GO:0046294">
    <property type="term" value="P:formaldehyde catabolic process"/>
    <property type="evidence" value="ECO:0007669"/>
    <property type="project" value="InterPro"/>
</dbReference>
<evidence type="ECO:0000256" key="6">
    <source>
        <dbReference type="PIRSR" id="PIRSR614186-1"/>
    </source>
</evidence>
<comment type="catalytic activity">
    <reaction evidence="7">
        <text>S-formylglutathione + H2O = formate + glutathione + H(+)</text>
        <dbReference type="Rhea" id="RHEA:14961"/>
        <dbReference type="ChEBI" id="CHEBI:15377"/>
        <dbReference type="ChEBI" id="CHEBI:15378"/>
        <dbReference type="ChEBI" id="CHEBI:15740"/>
        <dbReference type="ChEBI" id="CHEBI:57688"/>
        <dbReference type="ChEBI" id="CHEBI:57925"/>
        <dbReference type="EC" id="3.1.2.12"/>
    </reaction>
</comment>
<accession>A0A7S1JV56</accession>
<dbReference type="NCBIfam" id="TIGR02821">
    <property type="entry name" value="fghA_ester_D"/>
    <property type="match status" value="1"/>
</dbReference>
<dbReference type="InterPro" id="IPR029058">
    <property type="entry name" value="AB_hydrolase_fold"/>
</dbReference>
<proteinExistence type="inferred from homology"/>
<feature type="active site" description="Charge relay system" evidence="6">
    <location>
        <position position="260"/>
    </location>
</feature>
<reference evidence="8" key="1">
    <citation type="submission" date="2021-01" db="EMBL/GenBank/DDBJ databases">
        <authorList>
            <person name="Corre E."/>
            <person name="Pelletier E."/>
            <person name="Niang G."/>
            <person name="Scheremetjew M."/>
            <person name="Finn R."/>
            <person name="Kale V."/>
            <person name="Holt S."/>
            <person name="Cochrane G."/>
            <person name="Meng A."/>
            <person name="Brown T."/>
            <person name="Cohen L."/>
        </authorList>
    </citation>
    <scope>NUCLEOTIDE SEQUENCE</scope>
    <source>
        <strain evidence="8">CCMP3346</strain>
    </source>
</reference>
<name>A0A7S1JV56_9ALVE</name>
<protein>
    <recommendedName>
        <fullName evidence="3 7">S-formylglutathione hydrolase</fullName>
        <ecNumber evidence="2 7">3.1.2.12</ecNumber>
    </recommendedName>
</protein>
<gene>
    <name evidence="8" type="ORF">VBRA1451_LOCUS10511</name>
</gene>
<comment type="function">
    <text evidence="7">Serine hydrolase involved in the detoxification of formaldehyde.</text>
</comment>